<dbReference type="InterPro" id="IPR050813">
    <property type="entry name" value="Sigma-70_Factor"/>
</dbReference>
<dbReference type="GO" id="GO:0016987">
    <property type="term" value="F:sigma factor activity"/>
    <property type="evidence" value="ECO:0007669"/>
    <property type="project" value="UniProtKB-UniRule"/>
</dbReference>
<evidence type="ECO:0000256" key="7">
    <source>
        <dbReference type="ARBA" id="ARBA00023163"/>
    </source>
</evidence>
<dbReference type="GO" id="GO:0006352">
    <property type="term" value="P:DNA-templated transcription initiation"/>
    <property type="evidence" value="ECO:0007669"/>
    <property type="project" value="UniProtKB-UniRule"/>
</dbReference>
<protein>
    <recommendedName>
        <fullName evidence="8">RNA polymerase sigma factor</fullName>
    </recommendedName>
</protein>
<dbReference type="CDD" id="cd06171">
    <property type="entry name" value="Sigma70_r4"/>
    <property type="match status" value="1"/>
</dbReference>
<dbReference type="PROSITE" id="PS00715">
    <property type="entry name" value="SIGMA70_1"/>
    <property type="match status" value="1"/>
</dbReference>
<comment type="similarity">
    <text evidence="1 8">Belongs to the sigma-70 factor family.</text>
</comment>
<keyword evidence="3 8" id="KW-0805">Transcription regulation</keyword>
<dbReference type="EMBL" id="JACHEF010000006">
    <property type="protein sequence ID" value="MBB6412810.1"/>
    <property type="molecule type" value="Genomic_DNA"/>
</dbReference>
<dbReference type="SUPFAM" id="SSF88946">
    <property type="entry name" value="Sigma2 domain of RNA polymerase sigma factors"/>
    <property type="match status" value="1"/>
</dbReference>
<dbReference type="PIRSF" id="PIRSF000770">
    <property type="entry name" value="RNA_pol_sigma-SigE/K"/>
    <property type="match status" value="1"/>
</dbReference>
<evidence type="ECO:0000313" key="11">
    <source>
        <dbReference type="EMBL" id="MBB6412810.1"/>
    </source>
</evidence>
<dbReference type="Gene3D" id="1.20.120.1810">
    <property type="match status" value="1"/>
</dbReference>
<evidence type="ECO:0000259" key="10">
    <source>
        <dbReference type="PROSITE" id="PS00716"/>
    </source>
</evidence>
<keyword evidence="6 8" id="KW-0238">DNA-binding</keyword>
<comment type="caution">
    <text evidence="11">The sequence shown here is derived from an EMBL/GenBank/DDBJ whole genome shotgun (WGS) entry which is preliminary data.</text>
</comment>
<keyword evidence="4" id="KW-0346">Stress response</keyword>
<accession>A0A841PQA2</accession>
<evidence type="ECO:0000256" key="5">
    <source>
        <dbReference type="ARBA" id="ARBA00023082"/>
    </source>
</evidence>
<dbReference type="InterPro" id="IPR007627">
    <property type="entry name" value="RNA_pol_sigma70_r2"/>
</dbReference>
<dbReference type="Proteomes" id="UP000556329">
    <property type="component" value="Unassembled WGS sequence"/>
</dbReference>
<dbReference type="SUPFAM" id="SSF88659">
    <property type="entry name" value="Sigma3 and sigma4 domains of RNA polymerase sigma factors"/>
    <property type="match status" value="1"/>
</dbReference>
<sequence length="298" mass="34036">MARAAITDLSNESGLRRYLGEIKHLPMLTLGQEQALAKRWRDDNDPEAAHQLVLSHLRLVAKIAMRYRGYGLPMSEVISEGSIGLIKAVNRFEPERGFRLATYAIWWIKASIREYVLRSWSLVKVGTTPNQKKLFFNLRRLKARLSALDDGDLRPEHVEFIASNLGVTEQEVVYMNSRMDGDRSLNAPLRGQAEGQWQDLLVEGEDSQEYKFVQFEEASGRHRALIDSLGVLNTRERRILEARRLADDPRSLADLSSEFGVSRERVRQIEMRAFEKLQNAVKVTYAKRDAPQAAVSIK</sequence>
<dbReference type="PANTHER" id="PTHR30376">
    <property type="entry name" value="SIGMA FACTOR RPOH HEAT SHOCK RELATED"/>
    <property type="match status" value="1"/>
</dbReference>
<dbReference type="NCBIfam" id="NF005143">
    <property type="entry name" value="PRK06596.1"/>
    <property type="match status" value="1"/>
</dbReference>
<dbReference type="PANTHER" id="PTHR30376:SF3">
    <property type="entry name" value="RNA POLYMERASE SIGMA FACTOR RPOH"/>
    <property type="match status" value="1"/>
</dbReference>
<evidence type="ECO:0000256" key="6">
    <source>
        <dbReference type="ARBA" id="ARBA00023125"/>
    </source>
</evidence>
<dbReference type="GO" id="GO:0003677">
    <property type="term" value="F:DNA binding"/>
    <property type="evidence" value="ECO:0007669"/>
    <property type="project" value="UniProtKB-KW"/>
</dbReference>
<evidence type="ECO:0000256" key="8">
    <source>
        <dbReference type="RuleBase" id="RU362124"/>
    </source>
</evidence>
<dbReference type="InterPro" id="IPR012759">
    <property type="entry name" value="RNA_pol_sigma_RpoH_proteobac"/>
</dbReference>
<keyword evidence="2" id="KW-0963">Cytoplasm</keyword>
<keyword evidence="5 8" id="KW-0731">Sigma factor</keyword>
<reference evidence="11 12" key="1">
    <citation type="submission" date="2020-08" db="EMBL/GenBank/DDBJ databases">
        <title>Genomic Encyclopedia of Type Strains, Phase IV (KMG-IV): sequencing the most valuable type-strain genomes for metagenomic binning, comparative biology and taxonomic classification.</title>
        <authorList>
            <person name="Goeker M."/>
        </authorList>
    </citation>
    <scope>NUCLEOTIDE SEQUENCE [LARGE SCALE GENOMIC DNA]</scope>
    <source>
        <strain evidence="11 12">DSM 100039</strain>
    </source>
</reference>
<evidence type="ECO:0000256" key="2">
    <source>
        <dbReference type="ARBA" id="ARBA00022490"/>
    </source>
</evidence>
<evidence type="ECO:0000256" key="3">
    <source>
        <dbReference type="ARBA" id="ARBA00023015"/>
    </source>
</evidence>
<keyword evidence="7 8" id="KW-0804">Transcription</keyword>
<dbReference type="Gene3D" id="1.10.10.10">
    <property type="entry name" value="Winged helix-like DNA-binding domain superfamily/Winged helix DNA-binding domain"/>
    <property type="match status" value="1"/>
</dbReference>
<dbReference type="NCBIfam" id="TIGR02392">
    <property type="entry name" value="rpoH_proteo"/>
    <property type="match status" value="1"/>
</dbReference>
<dbReference type="InterPro" id="IPR009042">
    <property type="entry name" value="RNA_pol_sigma70_r1_2"/>
</dbReference>
<dbReference type="Pfam" id="PF04542">
    <property type="entry name" value="Sigma70_r2"/>
    <property type="match status" value="1"/>
</dbReference>
<dbReference type="InterPro" id="IPR013325">
    <property type="entry name" value="RNA_pol_sigma_r2"/>
</dbReference>
<dbReference type="InterPro" id="IPR014284">
    <property type="entry name" value="RNA_pol_sigma-70_dom"/>
</dbReference>
<dbReference type="InterPro" id="IPR000943">
    <property type="entry name" value="RNA_pol_sigma70"/>
</dbReference>
<dbReference type="InterPro" id="IPR013324">
    <property type="entry name" value="RNA_pol_sigma_r3/r4-like"/>
</dbReference>
<dbReference type="InterPro" id="IPR036388">
    <property type="entry name" value="WH-like_DNA-bd_sf"/>
</dbReference>
<organism evidence="11 12">
    <name type="scientific">Mesorhizobium sangaii</name>
    <dbReference type="NCBI Taxonomy" id="505389"/>
    <lineage>
        <taxon>Bacteria</taxon>
        <taxon>Pseudomonadati</taxon>
        <taxon>Pseudomonadota</taxon>
        <taxon>Alphaproteobacteria</taxon>
        <taxon>Hyphomicrobiales</taxon>
        <taxon>Phyllobacteriaceae</taxon>
        <taxon>Mesorhizobium</taxon>
    </lineage>
</organism>
<gene>
    <name evidence="11" type="ORF">HNQ71_005502</name>
</gene>
<evidence type="ECO:0000313" key="12">
    <source>
        <dbReference type="Proteomes" id="UP000556329"/>
    </source>
</evidence>
<dbReference type="PROSITE" id="PS00716">
    <property type="entry name" value="SIGMA70_2"/>
    <property type="match status" value="1"/>
</dbReference>
<feature type="domain" description="RNA polymerase sigma-70" evidence="9">
    <location>
        <begin position="76"/>
        <end position="89"/>
    </location>
</feature>
<dbReference type="NCBIfam" id="TIGR02937">
    <property type="entry name" value="sigma70-ECF"/>
    <property type="match status" value="1"/>
</dbReference>
<evidence type="ECO:0000256" key="4">
    <source>
        <dbReference type="ARBA" id="ARBA00023016"/>
    </source>
</evidence>
<feature type="domain" description="RNA polymerase sigma-70" evidence="10">
    <location>
        <begin position="251"/>
        <end position="277"/>
    </location>
</feature>
<evidence type="ECO:0000256" key="1">
    <source>
        <dbReference type="ARBA" id="ARBA00007788"/>
    </source>
</evidence>
<dbReference type="RefSeq" id="WP_184876040.1">
    <property type="nucleotide sequence ID" value="NZ_JACHEF010000006.1"/>
</dbReference>
<evidence type="ECO:0000259" key="9">
    <source>
        <dbReference type="PROSITE" id="PS00715"/>
    </source>
</evidence>
<name>A0A841PQA2_9HYPH</name>
<keyword evidence="12" id="KW-1185">Reference proteome</keyword>
<proteinExistence type="inferred from homology"/>
<dbReference type="Pfam" id="PF04545">
    <property type="entry name" value="Sigma70_r4"/>
    <property type="match status" value="1"/>
</dbReference>
<dbReference type="InterPro" id="IPR007630">
    <property type="entry name" value="RNA_pol_sigma70_r4"/>
</dbReference>
<dbReference type="Pfam" id="PF00140">
    <property type="entry name" value="Sigma70_r1_2"/>
    <property type="match status" value="1"/>
</dbReference>
<dbReference type="AlphaFoldDB" id="A0A841PQA2"/>
<comment type="function">
    <text evidence="8">Sigma factors are initiation factors that promote the attachment of RNA polymerase to specific initiation sites and are then released.</text>
</comment>
<dbReference type="PRINTS" id="PR00046">
    <property type="entry name" value="SIGMA70FCT"/>
</dbReference>